<dbReference type="PROSITE" id="PS50801">
    <property type="entry name" value="STAS"/>
    <property type="match status" value="1"/>
</dbReference>
<evidence type="ECO:0000313" key="6">
    <source>
        <dbReference type="Proteomes" id="UP000062768"/>
    </source>
</evidence>
<evidence type="ECO:0000313" key="3">
    <source>
        <dbReference type="EMBL" id="AIS32577.1"/>
    </source>
</evidence>
<dbReference type="EMBL" id="LN734822">
    <property type="protein sequence ID" value="CEL24235.1"/>
    <property type="molecule type" value="Genomic_DNA"/>
</dbReference>
<dbReference type="Proteomes" id="UP000029661">
    <property type="component" value="Chromosome"/>
</dbReference>
<keyword evidence="6" id="KW-1185">Reference proteome</keyword>
<dbReference type="InterPro" id="IPR003658">
    <property type="entry name" value="Anti-sigma_ant"/>
</dbReference>
<dbReference type="AlphaFoldDB" id="A0A090I8Q1"/>
<dbReference type="InterPro" id="IPR036513">
    <property type="entry name" value="STAS_dom_sf"/>
</dbReference>
<dbReference type="KEGG" id="mfc:BRM9_1767"/>
<dbReference type="PANTHER" id="PTHR33495">
    <property type="entry name" value="ANTI-SIGMA FACTOR ANTAGONIST TM_1081-RELATED-RELATED"/>
    <property type="match status" value="1"/>
</dbReference>
<dbReference type="PATRIC" id="fig|2162.10.peg.615"/>
<gene>
    <name evidence="3" type="ORF">BRM9_1767</name>
    <name evidence="4" type="ORF">DSM1535_2407</name>
    <name evidence="5" type="ORF">MB9_0590</name>
</gene>
<dbReference type="Pfam" id="PF01740">
    <property type="entry name" value="STAS"/>
    <property type="match status" value="1"/>
</dbReference>
<reference evidence="4" key="2">
    <citation type="submission" date="2014-08" db="EMBL/GenBank/DDBJ databases">
        <authorList>
            <person name="Wibberg D."/>
        </authorList>
    </citation>
    <scope>NUCLEOTIDE SEQUENCE</scope>
</reference>
<dbReference type="RefSeq" id="WP_048073707.1">
    <property type="nucleotide sequence ID" value="NZ_CALCVY010000264.1"/>
</dbReference>
<dbReference type="InterPro" id="IPR002645">
    <property type="entry name" value="STAS_dom"/>
</dbReference>
<dbReference type="EMBL" id="CP006933">
    <property type="protein sequence ID" value="AIS32577.1"/>
    <property type="molecule type" value="Genomic_DNA"/>
</dbReference>
<feature type="domain" description="STAS" evidence="2">
    <location>
        <begin position="1"/>
        <end position="110"/>
    </location>
</feature>
<dbReference type="EMBL" id="LN515531">
    <property type="protein sequence ID" value="CEA14852.1"/>
    <property type="molecule type" value="Genomic_DNA"/>
</dbReference>
<evidence type="ECO:0000259" key="2">
    <source>
        <dbReference type="PROSITE" id="PS50801"/>
    </source>
</evidence>
<dbReference type="PANTHER" id="PTHR33495:SF2">
    <property type="entry name" value="ANTI-SIGMA FACTOR ANTAGONIST TM_1081-RELATED"/>
    <property type="match status" value="1"/>
</dbReference>
<evidence type="ECO:0000313" key="5">
    <source>
        <dbReference type="EMBL" id="CEL24235.1"/>
    </source>
</evidence>
<organism evidence="4">
    <name type="scientific">Methanobacterium formicicum</name>
    <dbReference type="NCBI Taxonomy" id="2162"/>
    <lineage>
        <taxon>Archaea</taxon>
        <taxon>Methanobacteriati</taxon>
        <taxon>Methanobacteriota</taxon>
        <taxon>Methanomada group</taxon>
        <taxon>Methanobacteria</taxon>
        <taxon>Methanobacteriales</taxon>
        <taxon>Methanobacteriaceae</taxon>
        <taxon>Methanobacterium</taxon>
    </lineage>
</organism>
<dbReference type="KEGG" id="mfi:DSM1535_2407"/>
<dbReference type="SUPFAM" id="SSF52091">
    <property type="entry name" value="SpoIIaa-like"/>
    <property type="match status" value="1"/>
</dbReference>
<dbReference type="OrthoDB" id="70392at2157"/>
<reference evidence="5" key="3">
    <citation type="submission" date="2014-09" db="EMBL/GenBank/DDBJ databases">
        <authorList>
            <person name="Bishop-Lilly K.A."/>
            <person name="Broomall S.M."/>
            <person name="Chain P.S."/>
            <person name="Chertkov O."/>
            <person name="Coyne S.R."/>
            <person name="Daligault H.E."/>
            <person name="Davenport K.W."/>
            <person name="Erkkila T."/>
            <person name="Frey K.G."/>
            <person name="Gibbons H.S."/>
            <person name="Gu W."/>
            <person name="Jaissle J."/>
            <person name="Johnson S.L."/>
            <person name="Koroleva G.I."/>
            <person name="Ladner J.T."/>
            <person name="Lo C.-C."/>
            <person name="Minogue T.D."/>
            <person name="Munk C."/>
            <person name="Palacios G.F."/>
            <person name="Redden C.L."/>
            <person name="Rosenzweig C.N."/>
            <person name="Scholz M.B."/>
            <person name="Teshima H."/>
            <person name="Xu Y."/>
        </authorList>
    </citation>
    <scope>NUCLEOTIDE SEQUENCE</scope>
    <source>
        <strain evidence="5">Mb9</strain>
    </source>
</reference>
<dbReference type="STRING" id="2162.BRM9_1767"/>
<dbReference type="Gene3D" id="3.30.750.24">
    <property type="entry name" value="STAS domain"/>
    <property type="match status" value="1"/>
</dbReference>
<proteinExistence type="inferred from homology"/>
<evidence type="ECO:0000313" key="4">
    <source>
        <dbReference type="EMBL" id="CEA14852.1"/>
    </source>
</evidence>
<evidence type="ECO:0000256" key="1">
    <source>
        <dbReference type="ARBA" id="ARBA00009013"/>
    </source>
</evidence>
<protein>
    <submittedName>
        <fullName evidence="3">Anti-sigma factor antagonist</fullName>
    </submittedName>
</protein>
<accession>A0A090I8Q1</accession>
<sequence length="113" mass="12425">MEITQKTRNGVEIIFITGRLDAYNSNLVEKKLNEIIASGKINIVADLAGVEYISSSGLRVMLSSLKKLNKLDGALKLCSLQPYVGEVFEIAGFTQLFEIYDESNDAVSSFSDN</sequence>
<comment type="similarity">
    <text evidence="1">Belongs to the anti-sigma-factor antagonist family.</text>
</comment>
<dbReference type="Proteomes" id="UP000062768">
    <property type="component" value="Chromosome I"/>
</dbReference>
<reference evidence="3" key="1">
    <citation type="submission" date="2013-12" db="EMBL/GenBank/DDBJ databases">
        <title>The complete genome sequence of Methanobacterium sp. BRM9.</title>
        <authorList>
            <consortium name="Pastoral Greenhouse Gas Research Consortium"/>
            <person name="Kelly W.J."/>
            <person name="Leahy S.C."/>
            <person name="Perry R."/>
            <person name="Li D."/>
            <person name="Altermann E."/>
            <person name="Lambie S.C."/>
            <person name="Attwood G.T."/>
        </authorList>
    </citation>
    <scope>NUCLEOTIDE SEQUENCE [LARGE SCALE GENOMIC DNA]</scope>
    <source>
        <strain evidence="3">BRM9</strain>
    </source>
</reference>
<name>A0A090I8Q1_METFO</name>
<dbReference type="GO" id="GO:0043856">
    <property type="term" value="F:anti-sigma factor antagonist activity"/>
    <property type="evidence" value="ECO:0007669"/>
    <property type="project" value="InterPro"/>
</dbReference>
<dbReference type="NCBIfam" id="TIGR00377">
    <property type="entry name" value="ant_ant_sig"/>
    <property type="match status" value="1"/>
</dbReference>
<dbReference type="GeneID" id="26738847"/>
<dbReference type="CDD" id="cd07043">
    <property type="entry name" value="STAS_anti-anti-sigma_factors"/>
    <property type="match status" value="1"/>
</dbReference>